<dbReference type="AlphaFoldDB" id="A0A2S8F768"/>
<protein>
    <recommendedName>
        <fullName evidence="3">TerB family tellurite resistance protein</fullName>
    </recommendedName>
</protein>
<dbReference type="Proteomes" id="UP000240009">
    <property type="component" value="Unassembled WGS sequence"/>
</dbReference>
<name>A0A2S8F768_9BACT</name>
<proteinExistence type="predicted"/>
<evidence type="ECO:0000313" key="1">
    <source>
        <dbReference type="EMBL" id="PQO27993.1"/>
    </source>
</evidence>
<evidence type="ECO:0008006" key="3">
    <source>
        <dbReference type="Google" id="ProtNLM"/>
    </source>
</evidence>
<evidence type="ECO:0000313" key="2">
    <source>
        <dbReference type="Proteomes" id="UP000240009"/>
    </source>
</evidence>
<organism evidence="1 2">
    <name type="scientific">Blastopirellula marina</name>
    <dbReference type="NCBI Taxonomy" id="124"/>
    <lineage>
        <taxon>Bacteria</taxon>
        <taxon>Pseudomonadati</taxon>
        <taxon>Planctomycetota</taxon>
        <taxon>Planctomycetia</taxon>
        <taxon>Pirellulales</taxon>
        <taxon>Pirellulaceae</taxon>
        <taxon>Blastopirellula</taxon>
    </lineage>
</organism>
<accession>A0A2S8F768</accession>
<dbReference type="Gene3D" id="1.10.3680.10">
    <property type="entry name" value="TerB-like"/>
    <property type="match status" value="1"/>
</dbReference>
<reference evidence="1 2" key="1">
    <citation type="submission" date="2018-02" db="EMBL/GenBank/DDBJ databases">
        <title>Comparative genomes isolates from brazilian mangrove.</title>
        <authorList>
            <person name="Araujo J.E."/>
            <person name="Taketani R.G."/>
            <person name="Silva M.C.P."/>
            <person name="Loureco M.V."/>
            <person name="Andreote F.D."/>
        </authorList>
    </citation>
    <scope>NUCLEOTIDE SEQUENCE [LARGE SCALE GENOMIC DNA]</scope>
    <source>
        <strain evidence="1 2">HEX-2 MGV</strain>
    </source>
</reference>
<sequence>MFVAENEELLAKLREQIKYDEQVEELSKAIGIEDKSLIQSLMDLGITPHSMAALTMYPMVCVAYADGVLNLEERDLIMKMANEWNMKPGDAGFEVLNHWLVEGPTEDGFAVWKKYIQTVMTQMTPQQIADLKLSIMNRSHAVATVVGDVLGRFGNRTNKAEDARLAEIESVFP</sequence>
<comment type="caution">
    <text evidence="1">The sequence shown here is derived from an EMBL/GenBank/DDBJ whole genome shotgun (WGS) entry which is preliminary data.</text>
</comment>
<dbReference type="InterPro" id="IPR029024">
    <property type="entry name" value="TerB-like"/>
</dbReference>
<gene>
    <name evidence="1" type="ORF">C5Y96_16580</name>
</gene>
<dbReference type="SUPFAM" id="SSF158682">
    <property type="entry name" value="TerB-like"/>
    <property type="match status" value="1"/>
</dbReference>
<dbReference type="EMBL" id="PUIA01000051">
    <property type="protein sequence ID" value="PQO27993.1"/>
    <property type="molecule type" value="Genomic_DNA"/>
</dbReference>